<gene>
    <name evidence="7" type="ORF">FA10DRAFT_269601</name>
</gene>
<comment type="subcellular location">
    <subcellularLocation>
        <location evidence="1">Nucleus</location>
        <location evidence="1">Nucleolus</location>
    </subcellularLocation>
</comment>
<reference evidence="7 8" key="1">
    <citation type="journal article" date="2018" name="Mol. Biol. Evol.">
        <title>Broad Genomic Sampling Reveals a Smut Pathogenic Ancestry of the Fungal Clade Ustilaginomycotina.</title>
        <authorList>
            <person name="Kijpornyongpan T."/>
            <person name="Mondo S.J."/>
            <person name="Barry K."/>
            <person name="Sandor L."/>
            <person name="Lee J."/>
            <person name="Lipzen A."/>
            <person name="Pangilinan J."/>
            <person name="LaButti K."/>
            <person name="Hainaut M."/>
            <person name="Henrissat B."/>
            <person name="Grigoriev I.V."/>
            <person name="Spatafora J.W."/>
            <person name="Aime M.C."/>
        </authorList>
    </citation>
    <scope>NUCLEOTIDE SEQUENCE [LARGE SCALE GENOMIC DNA]</scope>
    <source>
        <strain evidence="7 8">MCA 4198</strain>
    </source>
</reference>
<dbReference type="GO" id="GO:0003723">
    <property type="term" value="F:RNA binding"/>
    <property type="evidence" value="ECO:0007669"/>
    <property type="project" value="UniProtKB-KW"/>
</dbReference>
<dbReference type="InterPro" id="IPR039119">
    <property type="entry name" value="ABT1/Esf2"/>
</dbReference>
<feature type="compositionally biased region" description="Basic and acidic residues" evidence="6">
    <location>
        <begin position="261"/>
        <end position="296"/>
    </location>
</feature>
<evidence type="ECO:0000313" key="8">
    <source>
        <dbReference type="Proteomes" id="UP000245768"/>
    </source>
</evidence>
<dbReference type="AlphaFoldDB" id="A0A316YDR1"/>
<evidence type="ECO:0000256" key="1">
    <source>
        <dbReference type="ARBA" id="ARBA00004604"/>
    </source>
</evidence>
<evidence type="ECO:0000256" key="3">
    <source>
        <dbReference type="ARBA" id="ARBA00022884"/>
    </source>
</evidence>
<dbReference type="STRING" id="215250.A0A316YDR1"/>
<evidence type="ECO:0000256" key="5">
    <source>
        <dbReference type="ARBA" id="ARBA00032634"/>
    </source>
</evidence>
<evidence type="ECO:0000256" key="2">
    <source>
        <dbReference type="ARBA" id="ARBA00005819"/>
    </source>
</evidence>
<dbReference type="FunCoup" id="A0A316YDR1">
    <property type="interactions" value="474"/>
</dbReference>
<feature type="compositionally biased region" description="Basic and acidic residues" evidence="6">
    <location>
        <begin position="1"/>
        <end position="11"/>
    </location>
</feature>
<dbReference type="GO" id="GO:0034462">
    <property type="term" value="P:small-subunit processome assembly"/>
    <property type="evidence" value="ECO:0007669"/>
    <property type="project" value="TreeGrafter"/>
</dbReference>
<dbReference type="CDD" id="cd12263">
    <property type="entry name" value="RRM_ABT1_like"/>
    <property type="match status" value="1"/>
</dbReference>
<dbReference type="Gene3D" id="3.30.70.330">
    <property type="match status" value="1"/>
</dbReference>
<organism evidence="7 8">
    <name type="scientific">Acaromyces ingoldii</name>
    <dbReference type="NCBI Taxonomy" id="215250"/>
    <lineage>
        <taxon>Eukaryota</taxon>
        <taxon>Fungi</taxon>
        <taxon>Dikarya</taxon>
        <taxon>Basidiomycota</taxon>
        <taxon>Ustilaginomycotina</taxon>
        <taxon>Exobasidiomycetes</taxon>
        <taxon>Exobasidiales</taxon>
        <taxon>Cryptobasidiaceae</taxon>
        <taxon>Acaromyces</taxon>
    </lineage>
</organism>
<feature type="region of interest" description="Disordered" evidence="6">
    <location>
        <begin position="1"/>
        <end position="74"/>
    </location>
</feature>
<dbReference type="Proteomes" id="UP000245768">
    <property type="component" value="Unassembled WGS sequence"/>
</dbReference>
<name>A0A316YDR1_9BASI</name>
<evidence type="ECO:0000256" key="6">
    <source>
        <dbReference type="SAM" id="MobiDB-lite"/>
    </source>
</evidence>
<comment type="similarity">
    <text evidence="2">Belongs to the ESF2/ABP1 family.</text>
</comment>
<dbReference type="OrthoDB" id="287393at2759"/>
<dbReference type="GeneID" id="37044726"/>
<proteinExistence type="inferred from homology"/>
<dbReference type="PANTHER" id="PTHR12311">
    <property type="entry name" value="ACTIVATOR OF BASAL TRANSCRIPTION 1"/>
    <property type="match status" value="1"/>
</dbReference>
<protein>
    <recommendedName>
        <fullName evidence="5">18S rRNA factor 2</fullName>
    </recommendedName>
</protein>
<evidence type="ECO:0000256" key="4">
    <source>
        <dbReference type="ARBA" id="ARBA00023242"/>
    </source>
</evidence>
<dbReference type="GO" id="GO:0000480">
    <property type="term" value="P:endonucleolytic cleavage in 5'-ETS of tricistronic rRNA transcript (SSU-rRNA, 5.8S rRNA, LSU-rRNA)"/>
    <property type="evidence" value="ECO:0007669"/>
    <property type="project" value="TreeGrafter"/>
</dbReference>
<dbReference type="InParanoid" id="A0A316YDR1"/>
<keyword evidence="8" id="KW-1185">Reference proteome</keyword>
<feature type="compositionally biased region" description="Acidic residues" evidence="6">
    <location>
        <begin position="37"/>
        <end position="62"/>
    </location>
</feature>
<evidence type="ECO:0000313" key="7">
    <source>
        <dbReference type="EMBL" id="PWN86984.1"/>
    </source>
</evidence>
<feature type="region of interest" description="Disordered" evidence="6">
    <location>
        <begin position="248"/>
        <end position="318"/>
    </location>
</feature>
<dbReference type="GO" id="GO:0000447">
    <property type="term" value="P:endonucleolytic cleavage in ITS1 to separate SSU-rRNA from 5.8S rRNA and LSU-rRNA from tricistronic rRNA transcript (SSU-rRNA, 5.8S rRNA, LSU-rRNA)"/>
    <property type="evidence" value="ECO:0007669"/>
    <property type="project" value="TreeGrafter"/>
</dbReference>
<sequence>MAVDARFDTSKWAEAGPSRHKAAAAPLPPADAGAEAAMDEDEDEDEDGGEDEDGDGGEDEEGLASPQTQKRKRVLEPDALDAFASKQAKRGIVYISYIPRGMTVAKVRHLLGQFGDVERIFLQDGDEKRSGVKRSSRAGVHYTEGWVEFSSKRSAKAVAEMLNAQPIGAAAGASAGSRGKGKSKVGMGARRWRDSVWTMRYLSGFKWGMLSEQLANERAARTARLRSHLSQSRAEQQDYLRKVERARVAREKEAKQKRRREGVAHGAEEINEAKGPARERTFKQKTAVVRDVREMAVPKQQKQQQPSGELQGVLSKIF</sequence>
<keyword evidence="4" id="KW-0539">Nucleus</keyword>
<dbReference type="SUPFAM" id="SSF54928">
    <property type="entry name" value="RNA-binding domain, RBD"/>
    <property type="match status" value="1"/>
</dbReference>
<keyword evidence="3" id="KW-0694">RNA-binding</keyword>
<dbReference type="InterPro" id="IPR035979">
    <property type="entry name" value="RBD_domain_sf"/>
</dbReference>
<dbReference type="InterPro" id="IPR012677">
    <property type="entry name" value="Nucleotide-bd_a/b_plait_sf"/>
</dbReference>
<accession>A0A316YDR1</accession>
<dbReference type="EMBL" id="KZ819641">
    <property type="protein sequence ID" value="PWN86984.1"/>
    <property type="molecule type" value="Genomic_DNA"/>
</dbReference>
<dbReference type="RefSeq" id="XP_025374182.1">
    <property type="nucleotide sequence ID" value="XM_025522810.1"/>
</dbReference>
<dbReference type="InterPro" id="IPR034353">
    <property type="entry name" value="ABT1/ESF2_RRM"/>
</dbReference>
<dbReference type="GO" id="GO:0000472">
    <property type="term" value="P:endonucleolytic cleavage to generate mature 5'-end of SSU-rRNA from (SSU-rRNA, 5.8S rRNA, LSU-rRNA)"/>
    <property type="evidence" value="ECO:0007669"/>
    <property type="project" value="TreeGrafter"/>
</dbReference>
<dbReference type="PANTHER" id="PTHR12311:SF7">
    <property type="entry name" value="ACTIVATOR OF BASAL TRANSCRIPTION 1"/>
    <property type="match status" value="1"/>
</dbReference>
<dbReference type="GO" id="GO:0005730">
    <property type="term" value="C:nucleolus"/>
    <property type="evidence" value="ECO:0007669"/>
    <property type="project" value="UniProtKB-SubCell"/>
</dbReference>